<feature type="repeat" description="TPR" evidence="8">
    <location>
        <begin position="497"/>
        <end position="530"/>
    </location>
</feature>
<dbReference type="InterPro" id="IPR024111">
    <property type="entry name" value="PEX5/PEX5L"/>
</dbReference>
<dbReference type="SMART" id="SM00028">
    <property type="entry name" value="TPR"/>
    <property type="match status" value="4"/>
</dbReference>
<evidence type="ECO:0000256" key="3">
    <source>
        <dbReference type="ARBA" id="ARBA00005348"/>
    </source>
</evidence>
<keyword evidence="7" id="KW-0576">Peroxisome</keyword>
<comment type="subcellular location">
    <subcellularLocation>
        <location evidence="2">Cytoplasm</location>
    </subcellularLocation>
    <subcellularLocation>
        <location evidence="1">Peroxisome</location>
    </subcellularLocation>
</comment>
<evidence type="ECO:0000256" key="4">
    <source>
        <dbReference type="ARBA" id="ARBA00022490"/>
    </source>
</evidence>
<dbReference type="GO" id="GO:0005829">
    <property type="term" value="C:cytosol"/>
    <property type="evidence" value="ECO:0007669"/>
    <property type="project" value="TreeGrafter"/>
</dbReference>
<gene>
    <name evidence="9" type="ORF">PYX00_004556</name>
</gene>
<comment type="caution">
    <text evidence="9">The sequence shown here is derived from an EMBL/GenBank/DDBJ whole genome shotgun (WGS) entry which is preliminary data.</text>
</comment>
<evidence type="ECO:0000256" key="2">
    <source>
        <dbReference type="ARBA" id="ARBA00004496"/>
    </source>
</evidence>
<dbReference type="Pfam" id="PF13432">
    <property type="entry name" value="TPR_16"/>
    <property type="match status" value="1"/>
</dbReference>
<keyword evidence="6 8" id="KW-0802">TPR repeat</keyword>
<reference evidence="9" key="1">
    <citation type="journal article" date="2024" name="Gigascience">
        <title>Chromosome-level genome of the poultry shaft louse Menopon gallinae provides insight into the host-switching and adaptive evolution of parasitic lice.</title>
        <authorList>
            <person name="Xu Y."/>
            <person name="Ma L."/>
            <person name="Liu S."/>
            <person name="Liang Y."/>
            <person name="Liu Q."/>
            <person name="He Z."/>
            <person name="Tian L."/>
            <person name="Duan Y."/>
            <person name="Cai W."/>
            <person name="Li H."/>
            <person name="Song F."/>
        </authorList>
    </citation>
    <scope>NUCLEOTIDE SEQUENCE</scope>
    <source>
        <strain evidence="9">Cailab_2023a</strain>
    </source>
</reference>
<keyword evidence="4" id="KW-0963">Cytoplasm</keyword>
<sequence>MSFQNLLEGDCGGQNPLIKIGSHFTQDQAFRQERVHPLSPDISQAELLVHEFLEDNLGQNVQTFRMDELFRELRDMESTAARSSISQAPNVAQLASEESTLWSEQFLNEEPKEVIQPYNPGEMAPPVYDQNAMAPALDDASVLKDDKLKPVQTTLNDLSNTWCVEFEKTKTFDESQFGLGKEWVENFLKNGEEAAAEQAAPKEKKQEDGGSSKFIKFMQGGKAEEGEKKKAEEWSEEFANPELSESQTDHFNDIWQESENAEVDNDYSNQFWRKLQKEWEKMSEQEGGEPSWEKEYSEFIDPFKEYTFETENPMKEVESPFEEGLRKLEENDLPSAVLCFEAAAQAEPNNPLVWQYLGTTQAENEQDPFAIAALKKCIALQNDNLIALMSLAISYTNENYQNQACHMLKEWIFHNPKYSDLVTADKAKSFREISSLLSPYIYNEVRDLYIKAANKYPYGEIDADVQCGLGVLFNLSDEYNNAVDCFKTALQARPKDFRMWNRLGATLANGNRSEEAVDAYYNALHLSPGFIRARYNIGITCINLGANKEAAEHLLTALNQQAKVNTTRGKVGVMSESIWTTLKFVVNLLGKYELLQAVESRDLETLNKEFKVK</sequence>
<comment type="similarity">
    <text evidence="3">Belongs to the peroxisomal targeting signal receptor family.</text>
</comment>
<dbReference type="PROSITE" id="PS50005">
    <property type="entry name" value="TPR"/>
    <property type="match status" value="2"/>
</dbReference>
<evidence type="ECO:0000256" key="6">
    <source>
        <dbReference type="ARBA" id="ARBA00022803"/>
    </source>
</evidence>
<evidence type="ECO:0000256" key="7">
    <source>
        <dbReference type="ARBA" id="ARBA00023140"/>
    </source>
</evidence>
<dbReference type="SUPFAM" id="SSF48452">
    <property type="entry name" value="TPR-like"/>
    <property type="match status" value="1"/>
</dbReference>
<dbReference type="GO" id="GO:0005778">
    <property type="term" value="C:peroxisomal membrane"/>
    <property type="evidence" value="ECO:0007669"/>
    <property type="project" value="TreeGrafter"/>
</dbReference>
<feature type="repeat" description="TPR" evidence="8">
    <location>
        <begin position="463"/>
        <end position="496"/>
    </location>
</feature>
<accession>A0AAW2I5L1</accession>
<name>A0AAW2I5L1_9NEOP</name>
<dbReference type="InterPro" id="IPR019734">
    <property type="entry name" value="TPR_rpt"/>
</dbReference>
<evidence type="ECO:0008006" key="10">
    <source>
        <dbReference type="Google" id="ProtNLM"/>
    </source>
</evidence>
<evidence type="ECO:0000256" key="5">
    <source>
        <dbReference type="ARBA" id="ARBA00022737"/>
    </source>
</evidence>
<dbReference type="PANTHER" id="PTHR10130">
    <property type="entry name" value="PEROXISOMAL TARGETING SIGNAL 1 RECEPTOR PEX5"/>
    <property type="match status" value="1"/>
</dbReference>
<dbReference type="GO" id="GO:0005052">
    <property type="term" value="F:peroxisome matrix targeting signal-1 binding"/>
    <property type="evidence" value="ECO:0007669"/>
    <property type="project" value="TreeGrafter"/>
</dbReference>
<evidence type="ECO:0000256" key="1">
    <source>
        <dbReference type="ARBA" id="ARBA00004275"/>
    </source>
</evidence>
<dbReference type="AlphaFoldDB" id="A0AAW2I5L1"/>
<dbReference type="Gene3D" id="1.25.40.10">
    <property type="entry name" value="Tetratricopeptide repeat domain"/>
    <property type="match status" value="1"/>
</dbReference>
<dbReference type="GO" id="GO:0016560">
    <property type="term" value="P:protein import into peroxisome matrix, docking"/>
    <property type="evidence" value="ECO:0007669"/>
    <property type="project" value="TreeGrafter"/>
</dbReference>
<keyword evidence="5" id="KW-0677">Repeat</keyword>
<organism evidence="9">
    <name type="scientific">Menopon gallinae</name>
    <name type="common">poultry shaft louse</name>
    <dbReference type="NCBI Taxonomy" id="328185"/>
    <lineage>
        <taxon>Eukaryota</taxon>
        <taxon>Metazoa</taxon>
        <taxon>Ecdysozoa</taxon>
        <taxon>Arthropoda</taxon>
        <taxon>Hexapoda</taxon>
        <taxon>Insecta</taxon>
        <taxon>Pterygota</taxon>
        <taxon>Neoptera</taxon>
        <taxon>Paraneoptera</taxon>
        <taxon>Psocodea</taxon>
        <taxon>Troctomorpha</taxon>
        <taxon>Phthiraptera</taxon>
        <taxon>Amblycera</taxon>
        <taxon>Menoponidae</taxon>
        <taxon>Menopon</taxon>
    </lineage>
</organism>
<dbReference type="InterPro" id="IPR011990">
    <property type="entry name" value="TPR-like_helical_dom_sf"/>
</dbReference>
<proteinExistence type="inferred from homology"/>
<evidence type="ECO:0000256" key="8">
    <source>
        <dbReference type="PROSITE-ProRule" id="PRU00339"/>
    </source>
</evidence>
<dbReference type="EMBL" id="JARGDH010000002">
    <property type="protein sequence ID" value="KAL0277191.1"/>
    <property type="molecule type" value="Genomic_DNA"/>
</dbReference>
<protein>
    <recommendedName>
        <fullName evidence="10">Peroxisomal targeting signal 1 receptor</fullName>
    </recommendedName>
</protein>
<evidence type="ECO:0000313" key="9">
    <source>
        <dbReference type="EMBL" id="KAL0277191.1"/>
    </source>
</evidence>
<dbReference type="PANTHER" id="PTHR10130:SF0">
    <property type="entry name" value="GH08708P"/>
    <property type="match status" value="1"/>
</dbReference>